<keyword evidence="1 9" id="KW-0963">Cytoplasm</keyword>
<evidence type="ECO:0000313" key="15">
    <source>
        <dbReference type="Proteomes" id="UP001140230"/>
    </source>
</evidence>
<feature type="chain" id="PRO_5041029244" description="Aspartate 1-decarboxylase alpha chain" evidence="9 13">
    <location>
        <begin position="25"/>
        <end position="116"/>
    </location>
</feature>
<dbReference type="Proteomes" id="UP001140230">
    <property type="component" value="Unassembled WGS sequence"/>
</dbReference>
<evidence type="ECO:0000256" key="7">
    <source>
        <dbReference type="ARBA" id="ARBA00023270"/>
    </source>
</evidence>
<comment type="function">
    <text evidence="9">Catalyzes the pyruvoyl-dependent decarboxylation of aspartate to produce beta-alanine.</text>
</comment>
<dbReference type="EC" id="4.1.1.11" evidence="9"/>
<feature type="binding site" evidence="9 11">
    <location>
        <position position="57"/>
    </location>
    <ligand>
        <name>substrate</name>
    </ligand>
</feature>
<dbReference type="Gene3D" id="2.40.40.20">
    <property type="match status" value="1"/>
</dbReference>
<evidence type="ECO:0000256" key="4">
    <source>
        <dbReference type="ARBA" id="ARBA00022813"/>
    </source>
</evidence>
<evidence type="ECO:0000256" key="9">
    <source>
        <dbReference type="HAMAP-Rule" id="MF_00446"/>
    </source>
</evidence>
<comment type="similarity">
    <text evidence="9">Belongs to the PanD family.</text>
</comment>
<proteinExistence type="inferred from homology"/>
<dbReference type="PIRSF" id="PIRSF006246">
    <property type="entry name" value="Asp_decarbox"/>
    <property type="match status" value="1"/>
</dbReference>
<keyword evidence="4 9" id="KW-0068">Autocatalytic cleavage</keyword>
<dbReference type="HAMAP" id="MF_00446">
    <property type="entry name" value="PanD"/>
    <property type="match status" value="1"/>
</dbReference>
<keyword evidence="5 9" id="KW-0865">Zymogen</keyword>
<evidence type="ECO:0000256" key="5">
    <source>
        <dbReference type="ARBA" id="ARBA00023145"/>
    </source>
</evidence>
<gene>
    <name evidence="9" type="primary">panD</name>
    <name evidence="14" type="ORF">NY667_10540</name>
</gene>
<keyword evidence="8 9" id="KW-0670">Pyruvate</keyword>
<dbReference type="AlphaFoldDB" id="A0A9X4BRL7"/>
<name>A0A9X4BRL7_9XANT</name>
<evidence type="ECO:0000256" key="13">
    <source>
        <dbReference type="PIRSR" id="PIRSR006246-5"/>
    </source>
</evidence>
<reference evidence="14" key="2">
    <citation type="submission" date="2022-08" db="EMBL/GenBank/DDBJ databases">
        <authorList>
            <person name="Iruegas-Bocardo F."/>
            <person name="Weisberg A.J."/>
            <person name="Riutta E.R."/>
            <person name="Kilday K."/>
            <person name="Bonkowski J.C."/>
            <person name="Creswell T."/>
            <person name="Daughtrey M.L."/>
            <person name="Rane K."/>
            <person name="Grunwald N.J."/>
            <person name="Chang J.H."/>
            <person name="Putnam M.L."/>
        </authorList>
    </citation>
    <scope>NUCLEOTIDE SEQUENCE</scope>
    <source>
        <strain evidence="14">22-338</strain>
    </source>
</reference>
<comment type="caution">
    <text evidence="14">The sequence shown here is derived from an EMBL/GenBank/DDBJ whole genome shotgun (WGS) entry which is preliminary data.</text>
</comment>
<evidence type="ECO:0000256" key="1">
    <source>
        <dbReference type="ARBA" id="ARBA00022490"/>
    </source>
</evidence>
<evidence type="ECO:0000256" key="11">
    <source>
        <dbReference type="PIRSR" id="PIRSR006246-2"/>
    </source>
</evidence>
<feature type="chain" id="PRO_5041029245" description="Aspartate 1-decarboxylase beta chain" evidence="9 13">
    <location>
        <begin position="1"/>
        <end position="24"/>
    </location>
</feature>
<organism evidence="14 15">
    <name type="scientific">Xanthomonas hortorum pv. hederae</name>
    <dbReference type="NCBI Taxonomy" id="453603"/>
    <lineage>
        <taxon>Bacteria</taxon>
        <taxon>Pseudomonadati</taxon>
        <taxon>Pseudomonadota</taxon>
        <taxon>Gammaproteobacteria</taxon>
        <taxon>Lysobacterales</taxon>
        <taxon>Lysobacteraceae</taxon>
        <taxon>Xanthomonas</taxon>
    </lineage>
</organism>
<keyword evidence="3 9" id="KW-0210">Decarboxylase</keyword>
<dbReference type="PANTHER" id="PTHR21012:SF0">
    <property type="entry name" value="ASPARTATE 1-DECARBOXYLASE"/>
    <property type="match status" value="1"/>
</dbReference>
<comment type="PTM">
    <text evidence="9 12">Is synthesized initially as an inactive proenzyme, which is activated by self-cleavage at a specific serine bond to produce a beta-subunit with a hydroxyl group at its C-terminus and an alpha-subunit with a pyruvoyl group at its N-terminus.</text>
</comment>
<dbReference type="RefSeq" id="WP_102251983.1">
    <property type="nucleotide sequence ID" value="NZ_CP168178.1"/>
</dbReference>
<evidence type="ECO:0000256" key="10">
    <source>
        <dbReference type="PIRSR" id="PIRSR006246-1"/>
    </source>
</evidence>
<evidence type="ECO:0000256" key="6">
    <source>
        <dbReference type="ARBA" id="ARBA00023239"/>
    </source>
</evidence>
<accession>A0A9X4BRL7</accession>
<keyword evidence="2 9" id="KW-0566">Pantothenate biosynthesis</keyword>
<comment type="pathway">
    <text evidence="9">Cofactor biosynthesis; (R)-pantothenate biosynthesis; beta-alanine from L-aspartate: step 1/1.</text>
</comment>
<dbReference type="GO" id="GO:0004068">
    <property type="term" value="F:aspartate 1-decarboxylase activity"/>
    <property type="evidence" value="ECO:0007669"/>
    <property type="project" value="UniProtKB-UniRule"/>
</dbReference>
<comment type="cofactor">
    <cofactor evidence="9 10">
        <name>pyruvate</name>
        <dbReference type="ChEBI" id="CHEBI:15361"/>
    </cofactor>
    <text evidence="9 10">Binds 1 pyruvoyl group covalently per subunit.</text>
</comment>
<comment type="catalytic activity">
    <reaction evidence="9">
        <text>L-aspartate + H(+) = beta-alanine + CO2</text>
        <dbReference type="Rhea" id="RHEA:19497"/>
        <dbReference type="ChEBI" id="CHEBI:15378"/>
        <dbReference type="ChEBI" id="CHEBI:16526"/>
        <dbReference type="ChEBI" id="CHEBI:29991"/>
        <dbReference type="ChEBI" id="CHEBI:57966"/>
        <dbReference type="EC" id="4.1.1.11"/>
    </reaction>
</comment>
<dbReference type="InterPro" id="IPR003190">
    <property type="entry name" value="Asp_decarbox"/>
</dbReference>
<protein>
    <recommendedName>
        <fullName evidence="9">Aspartate 1-decarboxylase</fullName>
        <ecNumber evidence="9">4.1.1.11</ecNumber>
    </recommendedName>
    <alternativeName>
        <fullName evidence="9">Aspartate alpha-decarboxylase</fullName>
    </alternativeName>
    <component>
        <recommendedName>
            <fullName evidence="9">Aspartate 1-decarboxylase beta chain</fullName>
        </recommendedName>
    </component>
    <component>
        <recommendedName>
            <fullName evidence="9">Aspartate 1-decarboxylase alpha chain</fullName>
        </recommendedName>
    </component>
</protein>
<dbReference type="PANTHER" id="PTHR21012">
    <property type="entry name" value="ASPARTATE 1-DECARBOXYLASE"/>
    <property type="match status" value="1"/>
</dbReference>
<dbReference type="GO" id="GO:0006523">
    <property type="term" value="P:alanine biosynthetic process"/>
    <property type="evidence" value="ECO:0007669"/>
    <property type="project" value="InterPro"/>
</dbReference>
<keyword evidence="6 9" id="KW-0456">Lyase</keyword>
<dbReference type="GO" id="GO:0015940">
    <property type="term" value="P:pantothenate biosynthetic process"/>
    <property type="evidence" value="ECO:0007669"/>
    <property type="project" value="UniProtKB-UniRule"/>
</dbReference>
<evidence type="ECO:0000256" key="12">
    <source>
        <dbReference type="PIRSR" id="PIRSR006246-3"/>
    </source>
</evidence>
<evidence type="ECO:0000256" key="8">
    <source>
        <dbReference type="ARBA" id="ARBA00023317"/>
    </source>
</evidence>
<comment type="subunit">
    <text evidence="9">Heterooctamer of four alpha and four beta subunits.</text>
</comment>
<dbReference type="SUPFAM" id="SSF50692">
    <property type="entry name" value="ADC-like"/>
    <property type="match status" value="1"/>
</dbReference>
<keyword evidence="7 9" id="KW-0704">Schiff base</keyword>
<feature type="active site" description="Proton donor" evidence="9 10">
    <location>
        <position position="58"/>
    </location>
</feature>
<comment type="subcellular location">
    <subcellularLocation>
        <location evidence="9">Cytoplasm</location>
    </subcellularLocation>
</comment>
<sequence>MNVTMLRAKIHRATVTHAELHYEGSIAIDEDLLIASGILPYEQIHAWNVSNGLRFVTYALKGDAGSGVISVNGSAARSVQVGDILIIAAFGSFEHAEARTLQPRVVHVDAQNRVRG</sequence>
<dbReference type="GO" id="GO:0005829">
    <property type="term" value="C:cytosol"/>
    <property type="evidence" value="ECO:0007669"/>
    <property type="project" value="TreeGrafter"/>
</dbReference>
<feature type="binding site" evidence="9 11">
    <location>
        <begin position="73"/>
        <end position="75"/>
    </location>
    <ligand>
        <name>substrate</name>
    </ligand>
</feature>
<evidence type="ECO:0000313" key="14">
    <source>
        <dbReference type="EMBL" id="MDC8638255.1"/>
    </source>
</evidence>
<feature type="active site" description="Schiff-base intermediate with substrate; via pyruvic acid" evidence="9 10">
    <location>
        <position position="25"/>
    </location>
</feature>
<feature type="modified residue" description="Pyruvic acid (Ser)" evidence="9 12">
    <location>
        <position position="25"/>
    </location>
</feature>
<evidence type="ECO:0000256" key="3">
    <source>
        <dbReference type="ARBA" id="ARBA00022793"/>
    </source>
</evidence>
<dbReference type="EMBL" id="JANWTP010000029">
    <property type="protein sequence ID" value="MDC8638255.1"/>
    <property type="molecule type" value="Genomic_DNA"/>
</dbReference>
<dbReference type="CDD" id="cd06919">
    <property type="entry name" value="Asp_decarbox"/>
    <property type="match status" value="1"/>
</dbReference>
<evidence type="ECO:0000256" key="2">
    <source>
        <dbReference type="ARBA" id="ARBA00022655"/>
    </source>
</evidence>
<reference evidence="14" key="1">
    <citation type="journal article" date="2022" name="Phytopathology">
        <title>Whole genome sequencing-based tracing of a 2022 introduction and outbreak of Xanthomonas hortorum pv. pelargonii.</title>
        <authorList>
            <person name="Iruegas Bocardo F."/>
            <person name="Weisberg A.J."/>
            <person name="Riutta E.R."/>
            <person name="Kilday K.B."/>
            <person name="Bonkowski J.C."/>
            <person name="Creswell T.C."/>
            <person name="Daughtrey M."/>
            <person name="Rane K.K."/>
            <person name="Grunwald N.J."/>
            <person name="Chang J.H."/>
            <person name="Putnam M."/>
        </authorList>
    </citation>
    <scope>NUCLEOTIDE SEQUENCE</scope>
    <source>
        <strain evidence="14">22-338</strain>
    </source>
</reference>
<dbReference type="InterPro" id="IPR009010">
    <property type="entry name" value="Asp_de-COase-like_dom_sf"/>
</dbReference>
<dbReference type="NCBIfam" id="TIGR00223">
    <property type="entry name" value="panD"/>
    <property type="match status" value="1"/>
</dbReference>
<dbReference type="Pfam" id="PF02261">
    <property type="entry name" value="Asp_decarbox"/>
    <property type="match status" value="1"/>
</dbReference>